<dbReference type="OrthoDB" id="546755at2759"/>
<comment type="caution">
    <text evidence="3">The sequence shown here is derived from an EMBL/GenBank/DDBJ whole genome shotgun (WGS) entry which is preliminary data.</text>
</comment>
<name>A0A150GPM0_GONPE</name>
<dbReference type="AlphaFoldDB" id="A0A150GPM0"/>
<evidence type="ECO:0000313" key="3">
    <source>
        <dbReference type="EMBL" id="KXZ51806.1"/>
    </source>
</evidence>
<reference evidence="4" key="1">
    <citation type="journal article" date="2016" name="Nat. Commun.">
        <title>The Gonium pectorale genome demonstrates co-option of cell cycle regulation during the evolution of multicellularity.</title>
        <authorList>
            <person name="Hanschen E.R."/>
            <person name="Marriage T.N."/>
            <person name="Ferris P.J."/>
            <person name="Hamaji T."/>
            <person name="Toyoda A."/>
            <person name="Fujiyama A."/>
            <person name="Neme R."/>
            <person name="Noguchi H."/>
            <person name="Minakuchi Y."/>
            <person name="Suzuki M."/>
            <person name="Kawai-Toyooka H."/>
            <person name="Smith D.R."/>
            <person name="Sparks H."/>
            <person name="Anderson J."/>
            <person name="Bakaric R."/>
            <person name="Luria V."/>
            <person name="Karger A."/>
            <person name="Kirschner M.W."/>
            <person name="Durand P.M."/>
            <person name="Michod R.E."/>
            <person name="Nozaki H."/>
            <person name="Olson B.J."/>
        </authorList>
    </citation>
    <scope>NUCLEOTIDE SEQUENCE [LARGE SCALE GENOMIC DNA]</scope>
    <source>
        <strain evidence="4">NIES-2863</strain>
    </source>
</reference>
<feature type="domain" description="BACK" evidence="2">
    <location>
        <begin position="135"/>
        <end position="200"/>
    </location>
</feature>
<accession>A0A150GPM0</accession>
<keyword evidence="4" id="KW-1185">Reference proteome</keyword>
<evidence type="ECO:0000313" key="4">
    <source>
        <dbReference type="Proteomes" id="UP000075714"/>
    </source>
</evidence>
<evidence type="ECO:0000256" key="1">
    <source>
        <dbReference type="SAM" id="MobiDB-lite"/>
    </source>
</evidence>
<feature type="region of interest" description="Disordered" evidence="1">
    <location>
        <begin position="232"/>
        <end position="281"/>
    </location>
</feature>
<protein>
    <recommendedName>
        <fullName evidence="2">BACK domain-containing protein</fullName>
    </recommendedName>
</protein>
<dbReference type="Proteomes" id="UP000075714">
    <property type="component" value="Unassembled WGS sequence"/>
</dbReference>
<feature type="compositionally biased region" description="Low complexity" evidence="1">
    <location>
        <begin position="234"/>
        <end position="261"/>
    </location>
</feature>
<dbReference type="InterPro" id="IPR011705">
    <property type="entry name" value="BACK"/>
</dbReference>
<dbReference type="Pfam" id="PF07707">
    <property type="entry name" value="BACK"/>
    <property type="match status" value="1"/>
</dbReference>
<organism evidence="3 4">
    <name type="scientific">Gonium pectorale</name>
    <name type="common">Green alga</name>
    <dbReference type="NCBI Taxonomy" id="33097"/>
    <lineage>
        <taxon>Eukaryota</taxon>
        <taxon>Viridiplantae</taxon>
        <taxon>Chlorophyta</taxon>
        <taxon>core chlorophytes</taxon>
        <taxon>Chlorophyceae</taxon>
        <taxon>CS clade</taxon>
        <taxon>Chlamydomonadales</taxon>
        <taxon>Volvocaceae</taxon>
        <taxon>Gonium</taxon>
    </lineage>
</organism>
<sequence>MTGREAELPGARAAIRFAYTGEVAADSVREALEVLRQAAYLGIEGCGAACLQLLLSMLALAVPEVSVSKPSADGQSSGGFPYPHVLELWECRERWPDPLEEPGFAAVLAFATRQLLAHFGDALAVLNSRSLLAHILGLPASALEALLESDDFGTDTESSVLLLLAEWMAVNHDRTTAATRERLCQRVRLVQLSRPYLHSVLLPLAAEYEVRVALEAAELAAPAPSSPPFPACPSFPGSPTSSSPLISRSSSCVSSPSSPRTPATPAPPSSTSSSPRPPPLPGWFPITVTEASFITGLAGASDQERRKLNEEAGDVYDLSLPWYSSRPRRQCLPPEGRTYEWELPSRDLERALSAIKPGEQLGLQGASLAGGPAVYFAGGFAWETFIFLEAGAAPSAPVASMMAVECALPASVARPCPRHKVMAAPSISARLALHHWRNGVRQEECMCYRSTTHVATGTSTGKALQHLRLLPAAPPGAAALGAGGAGGRRVDAWEAYLHEGRMSGAFTLLPPQPAPQPAAAAFSKLW</sequence>
<dbReference type="EMBL" id="LSYV01000012">
    <property type="protein sequence ID" value="KXZ51806.1"/>
    <property type="molecule type" value="Genomic_DNA"/>
</dbReference>
<evidence type="ECO:0000259" key="2">
    <source>
        <dbReference type="Pfam" id="PF07707"/>
    </source>
</evidence>
<proteinExistence type="predicted"/>
<gene>
    <name evidence="3" type="ORF">GPECTOR_11g248</name>
</gene>